<evidence type="ECO:0000256" key="2">
    <source>
        <dbReference type="ARBA" id="ARBA00023125"/>
    </source>
</evidence>
<evidence type="ECO:0000313" key="6">
    <source>
        <dbReference type="EMBL" id="NOK10304.1"/>
    </source>
</evidence>
<feature type="domain" description="HTH crp-type" evidence="5">
    <location>
        <begin position="146"/>
        <end position="219"/>
    </location>
</feature>
<dbReference type="SUPFAM" id="SSF46785">
    <property type="entry name" value="Winged helix' DNA-binding domain"/>
    <property type="match status" value="1"/>
</dbReference>
<evidence type="ECO:0000256" key="1">
    <source>
        <dbReference type="ARBA" id="ARBA00023015"/>
    </source>
</evidence>
<dbReference type="InterPro" id="IPR012318">
    <property type="entry name" value="HTH_CRP"/>
</dbReference>
<dbReference type="SUPFAM" id="SSF51206">
    <property type="entry name" value="cAMP-binding domain-like"/>
    <property type="match status" value="1"/>
</dbReference>
<dbReference type="EMBL" id="JABFJW010000098">
    <property type="protein sequence ID" value="NOK10304.1"/>
    <property type="molecule type" value="Genomic_DNA"/>
</dbReference>
<evidence type="ECO:0000313" key="8">
    <source>
        <dbReference type="Proteomes" id="UP000528460"/>
    </source>
</evidence>
<keyword evidence="2" id="KW-0238">DNA-binding</keyword>
<dbReference type="PANTHER" id="PTHR24567">
    <property type="entry name" value="CRP FAMILY TRANSCRIPTIONAL REGULATORY PROTEIN"/>
    <property type="match status" value="1"/>
</dbReference>
<proteinExistence type="predicted"/>
<dbReference type="AlphaFoldDB" id="A0A3A8IAF1"/>
<accession>A0A3A8IAF1</accession>
<organism evidence="7 9">
    <name type="scientific">Corallococcus exercitus</name>
    <dbReference type="NCBI Taxonomy" id="2316736"/>
    <lineage>
        <taxon>Bacteria</taxon>
        <taxon>Pseudomonadati</taxon>
        <taxon>Myxococcota</taxon>
        <taxon>Myxococcia</taxon>
        <taxon>Myxococcales</taxon>
        <taxon>Cystobacterineae</taxon>
        <taxon>Myxococcaceae</taxon>
        <taxon>Corallococcus</taxon>
    </lineage>
</organism>
<dbReference type="InterPro" id="IPR018490">
    <property type="entry name" value="cNMP-bd_dom_sf"/>
</dbReference>
<keyword evidence="1" id="KW-0805">Transcription regulation</keyword>
<evidence type="ECO:0000256" key="3">
    <source>
        <dbReference type="ARBA" id="ARBA00023163"/>
    </source>
</evidence>
<dbReference type="Pfam" id="PF13545">
    <property type="entry name" value="HTH_Crp_2"/>
    <property type="match status" value="1"/>
</dbReference>
<dbReference type="GO" id="GO:0003700">
    <property type="term" value="F:DNA-binding transcription factor activity"/>
    <property type="evidence" value="ECO:0007669"/>
    <property type="project" value="TreeGrafter"/>
</dbReference>
<dbReference type="EMBL" id="JABFJV010000303">
    <property type="protein sequence ID" value="NOK38277.1"/>
    <property type="molecule type" value="Genomic_DNA"/>
</dbReference>
<dbReference type="GO" id="GO:0005829">
    <property type="term" value="C:cytosol"/>
    <property type="evidence" value="ECO:0007669"/>
    <property type="project" value="TreeGrafter"/>
</dbReference>
<evidence type="ECO:0000259" key="5">
    <source>
        <dbReference type="PROSITE" id="PS51063"/>
    </source>
</evidence>
<evidence type="ECO:0000313" key="7">
    <source>
        <dbReference type="EMBL" id="NOK38277.1"/>
    </source>
</evidence>
<evidence type="ECO:0000259" key="4">
    <source>
        <dbReference type="PROSITE" id="PS50042"/>
    </source>
</evidence>
<dbReference type="PROSITE" id="PS51063">
    <property type="entry name" value="HTH_CRP_2"/>
    <property type="match status" value="1"/>
</dbReference>
<dbReference type="Pfam" id="PF00027">
    <property type="entry name" value="cNMP_binding"/>
    <property type="match status" value="1"/>
</dbReference>
<dbReference type="Gene3D" id="1.10.10.10">
    <property type="entry name" value="Winged helix-like DNA-binding domain superfamily/Winged helix DNA-binding domain"/>
    <property type="match status" value="1"/>
</dbReference>
<dbReference type="Proteomes" id="UP000563426">
    <property type="component" value="Unassembled WGS sequence"/>
</dbReference>
<name>A0A3A8IAF1_9BACT</name>
<dbReference type="SMART" id="SM00419">
    <property type="entry name" value="HTH_CRP"/>
    <property type="match status" value="1"/>
</dbReference>
<dbReference type="OrthoDB" id="892842at2"/>
<dbReference type="Proteomes" id="UP000528460">
    <property type="component" value="Unassembled WGS sequence"/>
</dbReference>
<comment type="caution">
    <text evidence="7">The sequence shown here is derived from an EMBL/GenBank/DDBJ whole genome shotgun (WGS) entry which is preliminary data.</text>
</comment>
<dbReference type="InterPro" id="IPR000595">
    <property type="entry name" value="cNMP-bd_dom"/>
</dbReference>
<protein>
    <submittedName>
        <fullName evidence="7">Crp/Fnr family transcriptional regulator</fullName>
    </submittedName>
</protein>
<dbReference type="InterPro" id="IPR036390">
    <property type="entry name" value="WH_DNA-bd_sf"/>
</dbReference>
<feature type="domain" description="Cyclic nucleotide-binding" evidence="4">
    <location>
        <begin position="12"/>
        <end position="115"/>
    </location>
</feature>
<dbReference type="GO" id="GO:0003677">
    <property type="term" value="F:DNA binding"/>
    <property type="evidence" value="ECO:0007669"/>
    <property type="project" value="UniProtKB-KW"/>
</dbReference>
<dbReference type="InterPro" id="IPR014710">
    <property type="entry name" value="RmlC-like_jellyroll"/>
</dbReference>
<dbReference type="InterPro" id="IPR050397">
    <property type="entry name" value="Env_Response_Regulators"/>
</dbReference>
<sequence>MSYAQLLAEIPMFESLGREDLENMSSLLQPRRFARGEVIFHRGDVGTALFIIRRGQVAIRLSSSEGREITLALLDRGDAFGELSLLDGEVRSTDAMAREEAHLLTLQREDFRRYLETRPQVSLALLANMSRLVRRTTQLVYDSAFLDARSRLVRVLLELAKTQGKPSPEGLAITPKLTQSELANLCGVTRESVNKWLRYYVREGMLSFEGGQIVLIQPERLGQDAE</sequence>
<dbReference type="PROSITE" id="PS50042">
    <property type="entry name" value="CNMP_BINDING_3"/>
    <property type="match status" value="1"/>
</dbReference>
<dbReference type="Gene3D" id="2.60.120.10">
    <property type="entry name" value="Jelly Rolls"/>
    <property type="match status" value="1"/>
</dbReference>
<evidence type="ECO:0000313" key="9">
    <source>
        <dbReference type="Proteomes" id="UP000563426"/>
    </source>
</evidence>
<reference evidence="8 9" key="1">
    <citation type="submission" date="2020-05" db="EMBL/GenBank/DDBJ databases">
        <authorList>
            <person name="Whitworth D."/>
        </authorList>
    </citation>
    <scope>NUCLEOTIDE SEQUENCE [LARGE SCALE GENOMIC DNA]</scope>
    <source>
        <strain evidence="7 9">AB043B</strain>
        <strain evidence="6 8">CA046A</strain>
    </source>
</reference>
<gene>
    <name evidence="7" type="ORF">HMI49_34270</name>
    <name evidence="6" type="ORF">HNS30_14805</name>
</gene>
<keyword evidence="3" id="KW-0804">Transcription</keyword>
<dbReference type="SMART" id="SM00100">
    <property type="entry name" value="cNMP"/>
    <property type="match status" value="1"/>
</dbReference>
<dbReference type="CDD" id="cd00038">
    <property type="entry name" value="CAP_ED"/>
    <property type="match status" value="1"/>
</dbReference>
<dbReference type="InterPro" id="IPR036388">
    <property type="entry name" value="WH-like_DNA-bd_sf"/>
</dbReference>
<keyword evidence="9" id="KW-1185">Reference proteome</keyword>
<dbReference type="RefSeq" id="WP_120525184.1">
    <property type="nucleotide sequence ID" value="NZ_JABFJV010000303.1"/>
</dbReference>
<dbReference type="PANTHER" id="PTHR24567:SF68">
    <property type="entry name" value="DNA-BINDING TRANSCRIPTIONAL DUAL REGULATOR CRP"/>
    <property type="match status" value="1"/>
</dbReference>